<keyword evidence="2" id="KW-0677">Repeat</keyword>
<protein>
    <submittedName>
        <fullName evidence="4">WD40 repeat-like protein</fullName>
    </submittedName>
</protein>
<proteinExistence type="predicted"/>
<name>A0A9W9QK38_PENBR</name>
<evidence type="ECO:0000256" key="3">
    <source>
        <dbReference type="PROSITE-ProRule" id="PRU00221"/>
    </source>
</evidence>
<dbReference type="InterPro" id="IPR020472">
    <property type="entry name" value="WD40_PAC1"/>
</dbReference>
<feature type="repeat" description="WD" evidence="3">
    <location>
        <begin position="481"/>
        <end position="522"/>
    </location>
</feature>
<dbReference type="PANTHER" id="PTHR19848">
    <property type="entry name" value="WD40 REPEAT PROTEIN"/>
    <property type="match status" value="1"/>
</dbReference>
<feature type="repeat" description="WD" evidence="3">
    <location>
        <begin position="242"/>
        <end position="283"/>
    </location>
</feature>
<dbReference type="CDD" id="cd00200">
    <property type="entry name" value="WD40"/>
    <property type="match status" value="2"/>
</dbReference>
<gene>
    <name evidence="4" type="ORF">N7452_007083</name>
</gene>
<dbReference type="Pfam" id="PF00400">
    <property type="entry name" value="WD40"/>
    <property type="match status" value="6"/>
</dbReference>
<sequence>MIAVGHDTIRFFEVATASPRATIQGPGDDIKIFAISPDGMTIASGSTKGIIWLSDIATGTHRATLQGHVWPILQIKFSPDSTTILSCSVDADHALRVWDTKLGAQRKALRGYEINNGCLGAFETGGDIRSKDGKMAFATLKNDTVIVWDAVNGNSLHTIQLPADKTPINLACSLDGGLVALSFTDYTVSLWDSVTGRIQREFKSEDSIHYIVFSPDNRALATSSANSVRLWDTATYASPHTLRGHDKPVRTAEISPDNKTAVSSAYDNTVRLWDAAAGACLHTHRVPNEEVRTGDYPLYGRNMTAAFSPDNRILAAALFDCTIRLWDTATGVLLHELDCCRNIFDRLIFSPDNRTLAAFEENPKFQDRKTSLTIGNISTVHLWEISTGVHRTLTAFEDNNLPEYIHNMIPRLFSAVHLLEASIGDYFPPLQVYKSDVTAFAFSIDSKMAVSASTVQHNKSMSPSFKVRLWDATTGTDHKTLMGHTSRITAVGFSMCGQNVASGSEDCTVRLWDLKTGIHHKTLTGHTGRIESVAFSPSGLILDSSSLDLTVRLWDMATGGHQQTIKVGESIPRSLSFSDDGRCLKTNCGILMSSTAAWSFPSVRPRFRPALIIDKEWVAKQPPAPKL</sequence>
<dbReference type="EMBL" id="JAPZBQ010000004">
    <property type="protein sequence ID" value="KAJ5334680.1"/>
    <property type="molecule type" value="Genomic_DNA"/>
</dbReference>
<dbReference type="InterPro" id="IPR011047">
    <property type="entry name" value="Quinoprotein_ADH-like_sf"/>
</dbReference>
<dbReference type="SUPFAM" id="SSF50978">
    <property type="entry name" value="WD40 repeat-like"/>
    <property type="match status" value="1"/>
</dbReference>
<organism evidence="4 5">
    <name type="scientific">Penicillium brevicompactum</name>
    <dbReference type="NCBI Taxonomy" id="5074"/>
    <lineage>
        <taxon>Eukaryota</taxon>
        <taxon>Fungi</taxon>
        <taxon>Dikarya</taxon>
        <taxon>Ascomycota</taxon>
        <taxon>Pezizomycotina</taxon>
        <taxon>Eurotiomycetes</taxon>
        <taxon>Eurotiomycetidae</taxon>
        <taxon>Eurotiales</taxon>
        <taxon>Aspergillaceae</taxon>
        <taxon>Penicillium</taxon>
    </lineage>
</organism>
<dbReference type="PROSITE" id="PS50082">
    <property type="entry name" value="WD_REPEATS_2"/>
    <property type="match status" value="5"/>
</dbReference>
<evidence type="ECO:0000256" key="2">
    <source>
        <dbReference type="ARBA" id="ARBA00022737"/>
    </source>
</evidence>
<feature type="repeat" description="WD" evidence="3">
    <location>
        <begin position="306"/>
        <end position="336"/>
    </location>
</feature>
<evidence type="ECO:0000313" key="4">
    <source>
        <dbReference type="EMBL" id="KAJ5334680.1"/>
    </source>
</evidence>
<reference evidence="4" key="2">
    <citation type="journal article" date="2023" name="IMA Fungus">
        <title>Comparative genomic study of the Penicillium genus elucidates a diverse pangenome and 15 lateral gene transfer events.</title>
        <authorList>
            <person name="Petersen C."/>
            <person name="Sorensen T."/>
            <person name="Nielsen M.R."/>
            <person name="Sondergaard T.E."/>
            <person name="Sorensen J.L."/>
            <person name="Fitzpatrick D.A."/>
            <person name="Frisvad J.C."/>
            <person name="Nielsen K.L."/>
        </authorList>
    </citation>
    <scope>NUCLEOTIDE SEQUENCE</scope>
    <source>
        <strain evidence="4">IBT 35673</strain>
    </source>
</reference>
<dbReference type="PRINTS" id="PR00320">
    <property type="entry name" value="GPROTEINBRPT"/>
</dbReference>
<dbReference type="InterPro" id="IPR036322">
    <property type="entry name" value="WD40_repeat_dom_sf"/>
</dbReference>
<feature type="repeat" description="WD" evidence="3">
    <location>
        <begin position="523"/>
        <end position="564"/>
    </location>
</feature>
<dbReference type="AlphaFoldDB" id="A0A9W9QK38"/>
<dbReference type="InterPro" id="IPR001680">
    <property type="entry name" value="WD40_rpt"/>
</dbReference>
<comment type="caution">
    <text evidence="4">The sequence shown here is derived from an EMBL/GenBank/DDBJ whole genome shotgun (WGS) entry which is preliminary data.</text>
</comment>
<accession>A0A9W9QK38</accession>
<dbReference type="SUPFAM" id="SSF50998">
    <property type="entry name" value="Quinoprotein alcohol dehydrogenase-like"/>
    <property type="match status" value="1"/>
</dbReference>
<evidence type="ECO:0000313" key="5">
    <source>
        <dbReference type="Proteomes" id="UP001147695"/>
    </source>
</evidence>
<evidence type="ECO:0000256" key="1">
    <source>
        <dbReference type="ARBA" id="ARBA00022574"/>
    </source>
</evidence>
<dbReference type="SMART" id="SM00320">
    <property type="entry name" value="WD40"/>
    <property type="match status" value="9"/>
</dbReference>
<dbReference type="Proteomes" id="UP001147695">
    <property type="component" value="Unassembled WGS sequence"/>
</dbReference>
<dbReference type="InterPro" id="IPR019775">
    <property type="entry name" value="WD40_repeat_CS"/>
</dbReference>
<keyword evidence="1 3" id="KW-0853">WD repeat</keyword>
<dbReference type="PANTHER" id="PTHR19848:SF8">
    <property type="entry name" value="F-BOX AND WD REPEAT DOMAIN CONTAINING 7"/>
    <property type="match status" value="1"/>
</dbReference>
<feature type="repeat" description="WD" evidence="3">
    <location>
        <begin position="65"/>
        <end position="108"/>
    </location>
</feature>
<dbReference type="PROSITE" id="PS50294">
    <property type="entry name" value="WD_REPEATS_REGION"/>
    <property type="match status" value="3"/>
</dbReference>
<reference evidence="4" key="1">
    <citation type="submission" date="2022-12" db="EMBL/GenBank/DDBJ databases">
        <authorList>
            <person name="Petersen C."/>
        </authorList>
    </citation>
    <scope>NUCLEOTIDE SEQUENCE</scope>
    <source>
        <strain evidence="4">IBT 35673</strain>
    </source>
</reference>
<dbReference type="Gene3D" id="2.130.10.10">
    <property type="entry name" value="YVTN repeat-like/Quinoprotein amine dehydrogenase"/>
    <property type="match status" value="4"/>
</dbReference>
<dbReference type="InterPro" id="IPR015943">
    <property type="entry name" value="WD40/YVTN_repeat-like_dom_sf"/>
</dbReference>
<dbReference type="PROSITE" id="PS00678">
    <property type="entry name" value="WD_REPEATS_1"/>
    <property type="match status" value="1"/>
</dbReference>